<feature type="chain" id="PRO_5047084839" description="Secreted protein" evidence="2">
    <location>
        <begin position="29"/>
        <end position="146"/>
    </location>
</feature>
<feature type="compositionally biased region" description="Low complexity" evidence="1">
    <location>
        <begin position="33"/>
        <end position="49"/>
    </location>
</feature>
<evidence type="ECO:0000256" key="1">
    <source>
        <dbReference type="SAM" id="MobiDB-lite"/>
    </source>
</evidence>
<gene>
    <name evidence="3" type="ORF">GCM10023090_01760</name>
</gene>
<dbReference type="Proteomes" id="UP001501788">
    <property type="component" value="Unassembled WGS sequence"/>
</dbReference>
<accession>A0ABP8KXR7</accession>
<feature type="signal peptide" evidence="2">
    <location>
        <begin position="1"/>
        <end position="28"/>
    </location>
</feature>
<comment type="caution">
    <text evidence="3">The sequence shown here is derived from an EMBL/GenBank/DDBJ whole genome shotgun (WGS) entry which is preliminary data.</text>
</comment>
<keyword evidence="4" id="KW-1185">Reference proteome</keyword>
<evidence type="ECO:0000313" key="3">
    <source>
        <dbReference type="EMBL" id="GAA4417750.1"/>
    </source>
</evidence>
<feature type="compositionally biased region" description="Basic residues" evidence="1">
    <location>
        <begin position="117"/>
        <end position="126"/>
    </location>
</feature>
<name>A0ABP8KXR7_9BURK</name>
<dbReference type="EMBL" id="BAABEX010000002">
    <property type="protein sequence ID" value="GAA4417750.1"/>
    <property type="molecule type" value="Genomic_DNA"/>
</dbReference>
<reference evidence="4" key="1">
    <citation type="journal article" date="2019" name="Int. J. Syst. Evol. Microbiol.">
        <title>The Global Catalogue of Microorganisms (GCM) 10K type strain sequencing project: providing services to taxonomists for standard genome sequencing and annotation.</title>
        <authorList>
            <consortium name="The Broad Institute Genomics Platform"/>
            <consortium name="The Broad Institute Genome Sequencing Center for Infectious Disease"/>
            <person name="Wu L."/>
            <person name="Ma J."/>
        </authorList>
    </citation>
    <scope>NUCLEOTIDE SEQUENCE [LARGE SCALE GENOMIC DNA]</scope>
    <source>
        <strain evidence="4">JCM 31890</strain>
    </source>
</reference>
<organism evidence="3 4">
    <name type="scientific">Acidovorax lacteus</name>
    <dbReference type="NCBI Taxonomy" id="1924988"/>
    <lineage>
        <taxon>Bacteria</taxon>
        <taxon>Pseudomonadati</taxon>
        <taxon>Pseudomonadota</taxon>
        <taxon>Betaproteobacteria</taxon>
        <taxon>Burkholderiales</taxon>
        <taxon>Comamonadaceae</taxon>
        <taxon>Acidovorax</taxon>
    </lineage>
</organism>
<proteinExistence type="predicted"/>
<protein>
    <recommendedName>
        <fullName evidence="5">Secreted protein</fullName>
    </recommendedName>
</protein>
<keyword evidence="2" id="KW-0732">Signal</keyword>
<evidence type="ECO:0008006" key="5">
    <source>
        <dbReference type="Google" id="ProtNLM"/>
    </source>
</evidence>
<feature type="compositionally biased region" description="Low complexity" evidence="1">
    <location>
        <begin position="100"/>
        <end position="116"/>
    </location>
</feature>
<feature type="region of interest" description="Disordered" evidence="1">
    <location>
        <begin position="33"/>
        <end position="146"/>
    </location>
</feature>
<dbReference type="RefSeq" id="WP_345060294.1">
    <property type="nucleotide sequence ID" value="NZ_BAABEX010000002.1"/>
</dbReference>
<sequence>MFLSRSRALRPAGCAAAIALAWIPQASAADATPAQAPAADARHAGAPLAHRPLSPRPLPNAQPTDSDWHAANASVGAFPRGHADIVAWEAQHGATPAEPPKAASHSHTPAAHPMQGHGHHQHHRPGGHTTTAPGMPPSHAPAGDAR</sequence>
<evidence type="ECO:0000256" key="2">
    <source>
        <dbReference type="SAM" id="SignalP"/>
    </source>
</evidence>
<evidence type="ECO:0000313" key="4">
    <source>
        <dbReference type="Proteomes" id="UP001501788"/>
    </source>
</evidence>